<dbReference type="Gene3D" id="1.50.10.20">
    <property type="match status" value="1"/>
</dbReference>
<dbReference type="InterPro" id="IPR017146">
    <property type="entry name" value="Lanti_2_LanM"/>
</dbReference>
<dbReference type="Proteomes" id="UP001595764">
    <property type="component" value="Unassembled WGS sequence"/>
</dbReference>
<protein>
    <submittedName>
        <fullName evidence="2">Type 2 lanthipeptide synthetase LanM family protein</fullName>
    </submittedName>
</protein>
<dbReference type="EMBL" id="JBHRWI010000064">
    <property type="protein sequence ID" value="MFC3516536.1"/>
    <property type="molecule type" value="Genomic_DNA"/>
</dbReference>
<gene>
    <name evidence="2" type="ORF">ACFORO_40670</name>
</gene>
<keyword evidence="3" id="KW-1185">Reference proteome</keyword>
<organism evidence="2 3">
    <name type="scientific">Amycolatopsis halotolerans</name>
    <dbReference type="NCBI Taxonomy" id="330083"/>
    <lineage>
        <taxon>Bacteria</taxon>
        <taxon>Bacillati</taxon>
        <taxon>Actinomycetota</taxon>
        <taxon>Actinomycetes</taxon>
        <taxon>Pseudonocardiales</taxon>
        <taxon>Pseudonocardiaceae</taxon>
        <taxon>Amycolatopsis</taxon>
    </lineage>
</organism>
<dbReference type="NCBIfam" id="TIGR03897">
    <property type="entry name" value="lanti_2_LanM"/>
    <property type="match status" value="1"/>
</dbReference>
<dbReference type="RefSeq" id="WP_377868801.1">
    <property type="nucleotide sequence ID" value="NZ_JBHMAY010000009.1"/>
</dbReference>
<accession>A0ABV7QU06</accession>
<evidence type="ECO:0000313" key="2">
    <source>
        <dbReference type="EMBL" id="MFC3516536.1"/>
    </source>
</evidence>
<dbReference type="Pfam" id="PF13575">
    <property type="entry name" value="DUF4135"/>
    <property type="match status" value="1"/>
</dbReference>
<name>A0ABV7QU06_9PSEU</name>
<sequence>MSRAGSEPSGAHGGARCFRPAVQPLVSAASRQLRAAVPDADAAELAAVGQGMEDWLSDRLCAASARTLVASLTSFDSFVASDPLPDILAQHPGLAELLDALTSNAVSAASELLTRFDQDRALVAGFLGGDPGRVMAVAFGRGDAHCGGRTVSELSFASGARLIYRPRPVGLHARWNDLLAELAPLLGGLAPGRAEVLERPGYGWVEFIHARPAADIDQFYRRLGAQLALLHVLGATDIHAENVVAAGDCPVVVDVETLFQPRWTPHTDGGSDPALTTLETSVLNTFVLPRPVFGPYGRLDLSAFGGRPGRFPHDLPAWADAGTDRMHLVRGPAPYAGGRNLPAPDVDPAAHSSAFLDGFRTAYRSLAGDTLLRGLDRFAEAELRIVPRASEWYADLLRESTEPAFLREIDGRAKAFAPLDDVTAYPHFARFADASRADLLAGDIPYFAATVGGREVWTTAGTRLPDVLETDGLSAARARIASLGEQDLRAQLWFAEASLATMTPFAGHRLVPGAAAGLEVPDPARLLQLAVDIGDDLLRRGSADAVRINWPSLEIAEDGDWCVRQMGASLGSGYCGVALFLAELGKISGQDRFLDAAARTVRPLPGLVELLDGYASLAVGVGPGAFTGLGGIAYTVARLADLLADSTFDIPAALRATAAAARATEAADVADGLAGAVLAVSAVAADTGLPEAGALVEELGARLASLSPLPGGGFLFGRAGVAHALRLAGRAPTGGEAPATGLGWCSGLAGLVLASPSPRLVDRFRAALEQRPPSPDHSLCHGELGVLDAARSVGAPVRLPRGLACGTPGAVPTPGLLHGLSGIGHGLLRLGFADRVPALSLLEPAAGAVPEHH</sequence>
<dbReference type="InterPro" id="IPR007822">
    <property type="entry name" value="LANC-like"/>
</dbReference>
<evidence type="ECO:0000313" key="3">
    <source>
        <dbReference type="Proteomes" id="UP001595764"/>
    </source>
</evidence>
<dbReference type="InterPro" id="IPR012341">
    <property type="entry name" value="6hp_glycosidase-like_sf"/>
</dbReference>
<dbReference type="InterPro" id="IPR025410">
    <property type="entry name" value="Lant_dehyd"/>
</dbReference>
<dbReference type="Gene3D" id="1.50.10.10">
    <property type="match status" value="1"/>
</dbReference>
<comment type="caution">
    <text evidence="2">The sequence shown here is derived from an EMBL/GenBank/DDBJ whole genome shotgun (WGS) entry which is preliminary data.</text>
</comment>
<dbReference type="Pfam" id="PF05147">
    <property type="entry name" value="LANC_like"/>
    <property type="match status" value="1"/>
</dbReference>
<evidence type="ECO:0000259" key="1">
    <source>
        <dbReference type="Pfam" id="PF13575"/>
    </source>
</evidence>
<reference evidence="3" key="1">
    <citation type="journal article" date="2019" name="Int. J. Syst. Evol. Microbiol.">
        <title>The Global Catalogue of Microorganisms (GCM) 10K type strain sequencing project: providing services to taxonomists for standard genome sequencing and annotation.</title>
        <authorList>
            <consortium name="The Broad Institute Genomics Platform"/>
            <consortium name="The Broad Institute Genome Sequencing Center for Infectious Disease"/>
            <person name="Wu L."/>
            <person name="Ma J."/>
        </authorList>
    </citation>
    <scope>NUCLEOTIDE SEQUENCE [LARGE SCALE GENOMIC DNA]</scope>
    <source>
        <strain evidence="3">CGMCC 4.7682</strain>
    </source>
</reference>
<dbReference type="SMART" id="SM01260">
    <property type="entry name" value="LANC_like"/>
    <property type="match status" value="1"/>
</dbReference>
<dbReference type="SUPFAM" id="SSF158745">
    <property type="entry name" value="LanC-like"/>
    <property type="match status" value="1"/>
</dbReference>
<feature type="domain" description="Lantibiotic biosynthesis protein dehydration" evidence="1">
    <location>
        <begin position="92"/>
        <end position="449"/>
    </location>
</feature>
<dbReference type="CDD" id="cd04792">
    <property type="entry name" value="LanM-like"/>
    <property type="match status" value="1"/>
</dbReference>
<proteinExistence type="predicted"/>